<dbReference type="Proteomes" id="UP000736164">
    <property type="component" value="Unassembled WGS sequence"/>
</dbReference>
<dbReference type="GO" id="GO:0005737">
    <property type="term" value="C:cytoplasm"/>
    <property type="evidence" value="ECO:0007669"/>
    <property type="project" value="UniProtKB-SubCell"/>
</dbReference>
<dbReference type="Pfam" id="PF05395">
    <property type="entry name" value="DARPP-32"/>
    <property type="match status" value="1"/>
</dbReference>
<feature type="non-terminal residue" evidence="11">
    <location>
        <position position="197"/>
    </location>
</feature>
<keyword evidence="5" id="KW-0963">Cytoplasm</keyword>
<feature type="compositionally biased region" description="Acidic residues" evidence="10">
    <location>
        <begin position="111"/>
        <end position="129"/>
    </location>
</feature>
<evidence type="ECO:0000313" key="12">
    <source>
        <dbReference type="Proteomes" id="UP000736164"/>
    </source>
</evidence>
<proteinExistence type="inferred from homology"/>
<keyword evidence="12" id="KW-1185">Reference proteome</keyword>
<evidence type="ECO:0000256" key="1">
    <source>
        <dbReference type="ARBA" id="ARBA00002900"/>
    </source>
</evidence>
<evidence type="ECO:0000256" key="10">
    <source>
        <dbReference type="SAM" id="MobiDB-lite"/>
    </source>
</evidence>
<evidence type="ECO:0000256" key="2">
    <source>
        <dbReference type="ARBA" id="ARBA00004496"/>
    </source>
</evidence>
<evidence type="ECO:0000313" key="11">
    <source>
        <dbReference type="EMBL" id="MBN3313816.1"/>
    </source>
</evidence>
<feature type="non-terminal residue" evidence="11">
    <location>
        <position position="1"/>
    </location>
</feature>
<sequence>MEPMPTAGSGEPKERRKIQFSVPAPMPSQLDPRQVEMIRRRRPTPATLFRVSDNPSPEEEHISHQWVVGENGILKPKRSNPCVYHPPSLRAVQRMAQAHMQALGASPPLEDPPEGVESEDGPPEAEMCEESPCTPAESPEETKSDLESGALDEQQDPLLTGSEVTAGEEAIPQTPEPLGKPSAEREGEESEERARGE</sequence>
<dbReference type="PANTHER" id="PTHR15417">
    <property type="entry name" value="PROTEIN PHOSPHATASE INHIBITOR AND DOPAMINE- AND CAMP-REGULATED NEURONAL PHOSPHOPROTEIN"/>
    <property type="match status" value="1"/>
</dbReference>
<comment type="function">
    <text evidence="1">Inhibitor of protein-phosphatase 1.</text>
</comment>
<dbReference type="GO" id="GO:0004864">
    <property type="term" value="F:protein phosphatase inhibitor activity"/>
    <property type="evidence" value="ECO:0007669"/>
    <property type="project" value="UniProtKB-KW"/>
</dbReference>
<gene>
    <name evidence="11" type="primary">Ppp1r1b</name>
    <name evidence="11" type="ORF">GTO95_0017914</name>
</gene>
<dbReference type="EMBL" id="JAAWVO010013038">
    <property type="protein sequence ID" value="MBN3313816.1"/>
    <property type="molecule type" value="Genomic_DNA"/>
</dbReference>
<evidence type="ECO:0000256" key="7">
    <source>
        <dbReference type="ARBA" id="ARBA00023272"/>
    </source>
</evidence>
<dbReference type="AlphaFoldDB" id="A0A8J7NMF9"/>
<dbReference type="InterPro" id="IPR008466">
    <property type="entry name" value="PPP1R1A/B/C"/>
</dbReference>
<evidence type="ECO:0000256" key="6">
    <source>
        <dbReference type="ARBA" id="ARBA00022553"/>
    </source>
</evidence>
<evidence type="ECO:0000256" key="3">
    <source>
        <dbReference type="ARBA" id="ARBA00007775"/>
    </source>
</evidence>
<evidence type="ECO:0000256" key="9">
    <source>
        <dbReference type="ARBA" id="ARBA00030254"/>
    </source>
</evidence>
<comment type="caution">
    <text evidence="11">The sequence shown here is derived from an EMBL/GenBank/DDBJ whole genome shotgun (WGS) entry which is preliminary data.</text>
</comment>
<evidence type="ECO:0000256" key="5">
    <source>
        <dbReference type="ARBA" id="ARBA00022490"/>
    </source>
</evidence>
<reference evidence="11" key="1">
    <citation type="journal article" date="2021" name="Cell">
        <title>Tracing the genetic footprints of vertebrate landing in non-teleost ray-finned fishes.</title>
        <authorList>
            <person name="Bi X."/>
            <person name="Wang K."/>
            <person name="Yang L."/>
            <person name="Pan H."/>
            <person name="Jiang H."/>
            <person name="Wei Q."/>
            <person name="Fang M."/>
            <person name="Yu H."/>
            <person name="Zhu C."/>
            <person name="Cai Y."/>
            <person name="He Y."/>
            <person name="Gan X."/>
            <person name="Zeng H."/>
            <person name="Yu D."/>
            <person name="Zhu Y."/>
            <person name="Jiang H."/>
            <person name="Qiu Q."/>
            <person name="Yang H."/>
            <person name="Zhang Y.E."/>
            <person name="Wang W."/>
            <person name="Zhu M."/>
            <person name="He S."/>
            <person name="Zhang G."/>
        </authorList>
    </citation>
    <scope>NUCLEOTIDE SEQUENCE</scope>
    <source>
        <strain evidence="11">Allg_001</strain>
    </source>
</reference>
<feature type="region of interest" description="Disordered" evidence="10">
    <location>
        <begin position="1"/>
        <end position="62"/>
    </location>
</feature>
<evidence type="ECO:0000256" key="8">
    <source>
        <dbReference type="ARBA" id="ARBA00029874"/>
    </source>
</evidence>
<comment type="similarity">
    <text evidence="3">Belongs to the protein phosphatase inhibitor 1 family.</text>
</comment>
<name>A0A8J7NMF9_ATRSP</name>
<keyword evidence="7" id="KW-0650">Protein phosphatase inhibitor</keyword>
<comment type="subcellular location">
    <subcellularLocation>
        <location evidence="2">Cytoplasm</location>
    </subcellularLocation>
</comment>
<dbReference type="PANTHER" id="PTHR15417:SF2">
    <property type="entry name" value="PROTEIN PHOSPHATASE 1 REGULATORY SUBUNIT 1B"/>
    <property type="match status" value="1"/>
</dbReference>
<feature type="region of interest" description="Disordered" evidence="10">
    <location>
        <begin position="94"/>
        <end position="197"/>
    </location>
</feature>
<organism evidence="11 12">
    <name type="scientific">Atractosteus spatula</name>
    <name type="common">Alligator gar</name>
    <name type="synonym">Lepisosteus spatula</name>
    <dbReference type="NCBI Taxonomy" id="7917"/>
    <lineage>
        <taxon>Eukaryota</taxon>
        <taxon>Metazoa</taxon>
        <taxon>Chordata</taxon>
        <taxon>Craniata</taxon>
        <taxon>Vertebrata</taxon>
        <taxon>Euteleostomi</taxon>
        <taxon>Actinopterygii</taxon>
        <taxon>Neopterygii</taxon>
        <taxon>Holostei</taxon>
        <taxon>Semionotiformes</taxon>
        <taxon>Lepisosteidae</taxon>
        <taxon>Atractosteus</taxon>
    </lineage>
</organism>
<dbReference type="GO" id="GO:0035556">
    <property type="term" value="P:intracellular signal transduction"/>
    <property type="evidence" value="ECO:0007669"/>
    <property type="project" value="TreeGrafter"/>
</dbReference>
<keyword evidence="6" id="KW-0597">Phosphoprotein</keyword>
<protein>
    <recommendedName>
        <fullName evidence="4">Protein phosphatase 1 regulatory subunit 1B</fullName>
    </recommendedName>
    <alternativeName>
        <fullName evidence="8">DARPP-32</fullName>
    </alternativeName>
    <alternativeName>
        <fullName evidence="9">Dopamine- and cAMP-regulated neuronal phosphoprotein</fullName>
    </alternativeName>
</protein>
<accession>A0A8J7NMF9</accession>
<evidence type="ECO:0000256" key="4">
    <source>
        <dbReference type="ARBA" id="ARBA00020090"/>
    </source>
</evidence>